<name>A0ABW3TE28_9RHOB</name>
<comment type="caution">
    <text evidence="2">The sequence shown here is derived from an EMBL/GenBank/DDBJ whole genome shotgun (WGS) entry which is preliminary data.</text>
</comment>
<dbReference type="InterPro" id="IPR025597">
    <property type="entry name" value="DUF4345"/>
</dbReference>
<proteinExistence type="predicted"/>
<dbReference type="EMBL" id="JBHTKR010000003">
    <property type="protein sequence ID" value="MFD1194731.1"/>
    <property type="molecule type" value="Genomic_DNA"/>
</dbReference>
<accession>A0ABW3TE28</accession>
<dbReference type="Pfam" id="PF14248">
    <property type="entry name" value="DUF4345"/>
    <property type="match status" value="1"/>
</dbReference>
<evidence type="ECO:0000256" key="1">
    <source>
        <dbReference type="SAM" id="Phobius"/>
    </source>
</evidence>
<protein>
    <submittedName>
        <fullName evidence="2">DUF4345 domain-containing protein</fullName>
    </submittedName>
</protein>
<evidence type="ECO:0000313" key="3">
    <source>
        <dbReference type="Proteomes" id="UP001597151"/>
    </source>
</evidence>
<sequence length="138" mass="14358">MLEKIALGLSGLTAFTIGALILFAPHAFYASYGIALGEDINLLSELRAPGAGLAAFGLLMLRGIWRQSALPVAMAAALTVFIAFPAGRLFGVVVDGVPSGSIIAALIVELVIATLCLAAFRRRLWHGTPAPFTGLPAR</sequence>
<dbReference type="RefSeq" id="WP_380790584.1">
    <property type="nucleotide sequence ID" value="NZ_JBHTKR010000003.1"/>
</dbReference>
<keyword evidence="3" id="KW-1185">Reference proteome</keyword>
<organism evidence="2 3">
    <name type="scientific">Seohaeicola saemankumensis</name>
    <dbReference type="NCBI Taxonomy" id="481181"/>
    <lineage>
        <taxon>Bacteria</taxon>
        <taxon>Pseudomonadati</taxon>
        <taxon>Pseudomonadota</taxon>
        <taxon>Alphaproteobacteria</taxon>
        <taxon>Rhodobacterales</taxon>
        <taxon>Roseobacteraceae</taxon>
        <taxon>Seohaeicola</taxon>
    </lineage>
</organism>
<feature type="transmembrane region" description="Helical" evidence="1">
    <location>
        <begin position="72"/>
        <end position="94"/>
    </location>
</feature>
<reference evidence="3" key="1">
    <citation type="journal article" date="2019" name="Int. J. Syst. Evol. Microbiol.">
        <title>The Global Catalogue of Microorganisms (GCM) 10K type strain sequencing project: providing services to taxonomists for standard genome sequencing and annotation.</title>
        <authorList>
            <consortium name="The Broad Institute Genomics Platform"/>
            <consortium name="The Broad Institute Genome Sequencing Center for Infectious Disease"/>
            <person name="Wu L."/>
            <person name="Ma J."/>
        </authorList>
    </citation>
    <scope>NUCLEOTIDE SEQUENCE [LARGE SCALE GENOMIC DNA]</scope>
    <source>
        <strain evidence="3">CCUG 55328</strain>
    </source>
</reference>
<keyword evidence="1" id="KW-0812">Transmembrane</keyword>
<dbReference type="Proteomes" id="UP001597151">
    <property type="component" value="Unassembled WGS sequence"/>
</dbReference>
<evidence type="ECO:0000313" key="2">
    <source>
        <dbReference type="EMBL" id="MFD1194731.1"/>
    </source>
</evidence>
<feature type="transmembrane region" description="Helical" evidence="1">
    <location>
        <begin position="46"/>
        <end position="65"/>
    </location>
</feature>
<keyword evidence="1" id="KW-0472">Membrane</keyword>
<feature type="transmembrane region" description="Helical" evidence="1">
    <location>
        <begin position="100"/>
        <end position="120"/>
    </location>
</feature>
<keyword evidence="1" id="KW-1133">Transmembrane helix</keyword>
<gene>
    <name evidence="2" type="ORF">ACFQ3C_08610</name>
</gene>